<proteinExistence type="predicted"/>
<dbReference type="GeneID" id="85491690"/>
<keyword evidence="3" id="KW-1185">Reference proteome</keyword>
<keyword evidence="1" id="KW-0732">Signal</keyword>
<evidence type="ECO:0000313" key="3">
    <source>
        <dbReference type="Proteomes" id="UP001233271"/>
    </source>
</evidence>
<accession>A0AA48HYF3</accession>
<protein>
    <recommendedName>
        <fullName evidence="4">TNFR-Cys domain-containing protein</fullName>
    </recommendedName>
</protein>
<feature type="signal peptide" evidence="1">
    <location>
        <begin position="1"/>
        <end position="26"/>
    </location>
</feature>
<dbReference type="Proteomes" id="UP001233271">
    <property type="component" value="Chromosome 1"/>
</dbReference>
<name>A0AA48HYF3_9TREE</name>
<dbReference type="EMBL" id="AP028212">
    <property type="protein sequence ID" value="BEI87819.1"/>
    <property type="molecule type" value="Genomic_DNA"/>
</dbReference>
<feature type="chain" id="PRO_5041356584" description="TNFR-Cys domain-containing protein" evidence="1">
    <location>
        <begin position="27"/>
        <end position="242"/>
    </location>
</feature>
<dbReference type="AlphaFoldDB" id="A0AA48HYF3"/>
<organism evidence="2 3">
    <name type="scientific">Cutaneotrichosporon cavernicola</name>
    <dbReference type="NCBI Taxonomy" id="279322"/>
    <lineage>
        <taxon>Eukaryota</taxon>
        <taxon>Fungi</taxon>
        <taxon>Dikarya</taxon>
        <taxon>Basidiomycota</taxon>
        <taxon>Agaricomycotina</taxon>
        <taxon>Tremellomycetes</taxon>
        <taxon>Trichosporonales</taxon>
        <taxon>Trichosporonaceae</taxon>
        <taxon>Cutaneotrichosporon</taxon>
    </lineage>
</organism>
<dbReference type="KEGG" id="ccac:CcaHIS019_0105370"/>
<evidence type="ECO:0000256" key="1">
    <source>
        <dbReference type="SAM" id="SignalP"/>
    </source>
</evidence>
<dbReference type="RefSeq" id="XP_060453085.1">
    <property type="nucleotide sequence ID" value="XM_060601422.1"/>
</dbReference>
<evidence type="ECO:0008006" key="4">
    <source>
        <dbReference type="Google" id="ProtNLM"/>
    </source>
</evidence>
<evidence type="ECO:0000313" key="2">
    <source>
        <dbReference type="EMBL" id="BEI87819.1"/>
    </source>
</evidence>
<reference evidence="2" key="1">
    <citation type="journal article" date="2023" name="BMC Genomics">
        <title>Chromosome-level genome assemblies of Cutaneotrichosporon spp. (Trichosporonales, Basidiomycota) reveal imbalanced evolution between nucleotide sequences and chromosome synteny.</title>
        <authorList>
            <person name="Kobayashi Y."/>
            <person name="Kayamori A."/>
            <person name="Aoki K."/>
            <person name="Shiwa Y."/>
            <person name="Matsutani M."/>
            <person name="Fujita N."/>
            <person name="Sugita T."/>
            <person name="Iwasaki W."/>
            <person name="Tanaka N."/>
            <person name="Takashima M."/>
        </authorList>
    </citation>
    <scope>NUCLEOTIDE SEQUENCE</scope>
    <source>
        <strain evidence="2">HIS019</strain>
    </source>
</reference>
<sequence length="242" mass="25206">MGVAEHFKILVSVASVLVLNGLQAAAAPGGLAQRQSTGTCSSTETCIDHKCTACPAGQNSCVNHDRDFPDNTLSRCFDFTSDSWNCGGCNQRCAEGATCDNGVCKCPAGQELCGGLIVGLPYERIGSCTKVLTDYLNCGGCSNYCDGECLNGQCRPCASGFRQCRNGCVNVQNDNYNCGECFKSCGQGSNCVNGKCEANDGCSGGQIRCSTGCTNPTNDNRHCGKCDSACDAGKTCRDSVCS</sequence>
<gene>
    <name evidence="2" type="ORF">CcaverHIS019_0105370</name>
</gene>